<keyword evidence="3" id="KW-0012">Acyltransferase</keyword>
<dbReference type="PANTHER" id="PTHR30098">
    <property type="entry name" value="LEUCYL/PHENYLALANYL-TRNA--PROTEIN TRANSFERASE"/>
    <property type="match status" value="1"/>
</dbReference>
<accession>A0A7S1VZJ4</accession>
<keyword evidence="1" id="KW-0963">Cytoplasm</keyword>
<evidence type="ECO:0008006" key="6">
    <source>
        <dbReference type="Google" id="ProtNLM"/>
    </source>
</evidence>
<proteinExistence type="predicted"/>
<feature type="region of interest" description="Disordered" evidence="4">
    <location>
        <begin position="448"/>
        <end position="534"/>
    </location>
</feature>
<organism evidence="5">
    <name type="scientific">Ditylum brightwellii</name>
    <dbReference type="NCBI Taxonomy" id="49249"/>
    <lineage>
        <taxon>Eukaryota</taxon>
        <taxon>Sar</taxon>
        <taxon>Stramenopiles</taxon>
        <taxon>Ochrophyta</taxon>
        <taxon>Bacillariophyta</taxon>
        <taxon>Mediophyceae</taxon>
        <taxon>Lithodesmiophycidae</taxon>
        <taxon>Lithodesmiales</taxon>
        <taxon>Lithodesmiaceae</taxon>
        <taxon>Ditylum</taxon>
    </lineage>
</organism>
<feature type="compositionally biased region" description="Basic and acidic residues" evidence="4">
    <location>
        <begin position="510"/>
        <end position="534"/>
    </location>
</feature>
<dbReference type="GO" id="GO:0030163">
    <property type="term" value="P:protein catabolic process"/>
    <property type="evidence" value="ECO:0007669"/>
    <property type="project" value="InterPro"/>
</dbReference>
<name>A0A7S1VZJ4_9STRA</name>
<feature type="compositionally biased region" description="Basic residues" evidence="4">
    <location>
        <begin position="494"/>
        <end position="503"/>
    </location>
</feature>
<sequence length="534" mass="59657">MHDRKYVRITRDAGGMIQKSSSPWPNPYRSSVQRCAQSIFQSLSCVGRKTSTLPLQDDTLYFRADYFQEQVISILSHNEIIKPSITKDTNSEGGRNDKTTMAKNNQLSVTGENAREEDAIRRCASISSKPKQQKSHSPPPSSSDPPASKTARVSAPQSNGGDSSGGHAAAKKDATKTDASPSKGQTSPKQALRKTAPPKPEPMLYYLPPYLSNMVFPYHDEFYQSLCYDPRLMVQLMSEGFLPIATSRALLPKLHYQRSAIRPPLRQNIHISRSTRKKSGKFELTIDKDFDAVVKGCHAQHGVSWLYPRIVAGFLAIHRQPDHKLDAMIFDSRGRQPTGELTPVRIHSVEVWSVQTGKIVAGELGYTVGNVYTSLTGFSSEDSAGTVQLAALGVLLEACGFQMWDLGMGLDYKTKLGAVDVPRDEFVRFVRGSRTGYSDVVLQMKEQEWKEGNGEEKKKDLDKKEPQLSSKGRVNTRDIINRWRQDPNSESKKEPKKSKKTKQKTASNVKVKDNNVDDGKYTSTQKEEKSQQKE</sequence>
<evidence type="ECO:0000256" key="3">
    <source>
        <dbReference type="ARBA" id="ARBA00023315"/>
    </source>
</evidence>
<evidence type="ECO:0000313" key="5">
    <source>
        <dbReference type="EMBL" id="CAD9314439.1"/>
    </source>
</evidence>
<feature type="region of interest" description="Disordered" evidence="4">
    <location>
        <begin position="85"/>
        <end position="200"/>
    </location>
</feature>
<feature type="compositionally biased region" description="Polar residues" evidence="4">
    <location>
        <begin position="101"/>
        <end position="111"/>
    </location>
</feature>
<evidence type="ECO:0000256" key="4">
    <source>
        <dbReference type="SAM" id="MobiDB-lite"/>
    </source>
</evidence>
<evidence type="ECO:0000256" key="1">
    <source>
        <dbReference type="ARBA" id="ARBA00022490"/>
    </source>
</evidence>
<gene>
    <name evidence="5" type="ORF">DBRI1063_LOCUS845</name>
</gene>
<protein>
    <recommendedName>
        <fullName evidence="6">Leucyl/phenylalanyl-tRNA--protein transferase</fullName>
    </recommendedName>
</protein>
<evidence type="ECO:0000256" key="2">
    <source>
        <dbReference type="ARBA" id="ARBA00022679"/>
    </source>
</evidence>
<dbReference type="Gene3D" id="3.40.630.70">
    <property type="entry name" value="Leucyl/phenylalanyl-tRNA-protein transferase, C-terminal domain"/>
    <property type="match status" value="1"/>
</dbReference>
<dbReference type="EMBL" id="HBGN01001313">
    <property type="protein sequence ID" value="CAD9314439.1"/>
    <property type="molecule type" value="Transcribed_RNA"/>
</dbReference>
<dbReference type="Pfam" id="PF03588">
    <property type="entry name" value="Leu_Phe_trans"/>
    <property type="match status" value="2"/>
</dbReference>
<dbReference type="SUPFAM" id="SSF55729">
    <property type="entry name" value="Acyl-CoA N-acyltransferases (Nat)"/>
    <property type="match status" value="1"/>
</dbReference>
<dbReference type="InterPro" id="IPR042203">
    <property type="entry name" value="Leu/Phe-tRNA_Trfase_C"/>
</dbReference>
<feature type="compositionally biased region" description="Polar residues" evidence="4">
    <location>
        <begin position="180"/>
        <end position="189"/>
    </location>
</feature>
<feature type="compositionally biased region" description="Basic and acidic residues" evidence="4">
    <location>
        <begin position="475"/>
        <end position="493"/>
    </location>
</feature>
<feature type="compositionally biased region" description="Basic and acidic residues" evidence="4">
    <location>
        <begin position="448"/>
        <end position="466"/>
    </location>
</feature>
<dbReference type="AlphaFoldDB" id="A0A7S1VZJ4"/>
<reference evidence="5" key="1">
    <citation type="submission" date="2021-01" db="EMBL/GenBank/DDBJ databases">
        <authorList>
            <person name="Corre E."/>
            <person name="Pelletier E."/>
            <person name="Niang G."/>
            <person name="Scheremetjew M."/>
            <person name="Finn R."/>
            <person name="Kale V."/>
            <person name="Holt S."/>
            <person name="Cochrane G."/>
            <person name="Meng A."/>
            <person name="Brown T."/>
            <person name="Cohen L."/>
        </authorList>
    </citation>
    <scope>NUCLEOTIDE SEQUENCE</scope>
    <source>
        <strain evidence="5">Pop2</strain>
    </source>
</reference>
<dbReference type="InterPro" id="IPR016181">
    <property type="entry name" value="Acyl_CoA_acyltransferase"/>
</dbReference>
<dbReference type="PANTHER" id="PTHR30098:SF2">
    <property type="entry name" value="LEUCYL_PHENYLALANYL-TRNA--PROTEIN TRANSFERASE"/>
    <property type="match status" value="1"/>
</dbReference>
<dbReference type="InterPro" id="IPR004616">
    <property type="entry name" value="Leu/Phe-tRNA_Trfase"/>
</dbReference>
<keyword evidence="2" id="KW-0808">Transferase</keyword>
<dbReference type="GO" id="GO:0005737">
    <property type="term" value="C:cytoplasm"/>
    <property type="evidence" value="ECO:0007669"/>
    <property type="project" value="TreeGrafter"/>
</dbReference>
<dbReference type="GO" id="GO:0008914">
    <property type="term" value="F:leucyl-tRNA--protein transferase activity"/>
    <property type="evidence" value="ECO:0007669"/>
    <property type="project" value="InterPro"/>
</dbReference>